<dbReference type="RefSeq" id="WP_109266134.1">
    <property type="nucleotide sequence ID" value="NZ_QEWP01000027.1"/>
</dbReference>
<evidence type="ECO:0000256" key="5">
    <source>
        <dbReference type="ARBA" id="ARBA00022475"/>
    </source>
</evidence>
<dbReference type="HAMAP" id="MF_01810">
    <property type="entry name" value="YidC_type1"/>
    <property type="match status" value="1"/>
</dbReference>
<dbReference type="InterPro" id="IPR038221">
    <property type="entry name" value="YidC_periplasmic_sf"/>
</dbReference>
<keyword evidence="9 13" id="KW-0472">Membrane</keyword>
<evidence type="ECO:0000256" key="2">
    <source>
        <dbReference type="ARBA" id="ARBA00010527"/>
    </source>
</evidence>
<feature type="transmembrane region" description="Helical" evidence="13">
    <location>
        <begin position="444"/>
        <end position="462"/>
    </location>
</feature>
<dbReference type="PRINTS" id="PR00701">
    <property type="entry name" value="60KDINNERMP"/>
</dbReference>
<keyword evidence="10 13" id="KW-0143">Chaperone</keyword>
<dbReference type="GO" id="GO:0015031">
    <property type="term" value="P:protein transport"/>
    <property type="evidence" value="ECO:0007669"/>
    <property type="project" value="UniProtKB-KW"/>
</dbReference>
<dbReference type="PANTHER" id="PTHR12428">
    <property type="entry name" value="OXA1"/>
    <property type="match status" value="1"/>
</dbReference>
<reference evidence="18 19" key="1">
    <citation type="submission" date="2018-05" db="EMBL/GenBank/DDBJ databases">
        <title>Marinilabilia rubrum sp. nov., isolated from saltern sediment.</title>
        <authorList>
            <person name="Zhang R."/>
        </authorList>
    </citation>
    <scope>NUCLEOTIDE SEQUENCE [LARGE SCALE GENOMIC DNA]</scope>
    <source>
        <strain evidence="18 19">WTE16</strain>
    </source>
</reference>
<dbReference type="InterPro" id="IPR028053">
    <property type="entry name" value="Membr_insert_YidC_N"/>
</dbReference>
<dbReference type="GO" id="GO:0051205">
    <property type="term" value="P:protein insertion into membrane"/>
    <property type="evidence" value="ECO:0007669"/>
    <property type="project" value="TreeGrafter"/>
</dbReference>
<dbReference type="Pfam" id="PF14849">
    <property type="entry name" value="YidC_periplas"/>
    <property type="match status" value="1"/>
</dbReference>
<comment type="similarity">
    <text evidence="2 13">Belongs to the OXA1/ALB3/YidC family. Type 1 subfamily.</text>
</comment>
<dbReference type="Pfam" id="PF02096">
    <property type="entry name" value="60KD_IMP"/>
    <property type="match status" value="1"/>
</dbReference>
<comment type="caution">
    <text evidence="18">The sequence shown here is derived from an EMBL/GenBank/DDBJ whole genome shotgun (WGS) entry which is preliminary data.</text>
</comment>
<dbReference type="InterPro" id="IPR001708">
    <property type="entry name" value="YidC/ALB3/OXA1/COX18"/>
</dbReference>
<feature type="domain" description="Membrane insertase YidC/Oxa/ALB C-terminal" evidence="16">
    <location>
        <begin position="375"/>
        <end position="571"/>
    </location>
</feature>
<dbReference type="InterPro" id="IPR028055">
    <property type="entry name" value="YidC/Oxa/ALB_C"/>
</dbReference>
<feature type="transmembrane region" description="Helical" evidence="13">
    <location>
        <begin position="371"/>
        <end position="395"/>
    </location>
</feature>
<dbReference type="PANTHER" id="PTHR12428:SF65">
    <property type="entry name" value="CYTOCHROME C OXIDASE ASSEMBLY PROTEIN COX18, MITOCHONDRIAL"/>
    <property type="match status" value="1"/>
</dbReference>
<organism evidence="18 19">
    <name type="scientific">Marinilabilia rubra</name>
    <dbReference type="NCBI Taxonomy" id="2162893"/>
    <lineage>
        <taxon>Bacteria</taxon>
        <taxon>Pseudomonadati</taxon>
        <taxon>Bacteroidota</taxon>
        <taxon>Bacteroidia</taxon>
        <taxon>Marinilabiliales</taxon>
        <taxon>Marinilabiliaceae</taxon>
        <taxon>Marinilabilia</taxon>
    </lineage>
</organism>
<evidence type="ECO:0000256" key="8">
    <source>
        <dbReference type="ARBA" id="ARBA00022989"/>
    </source>
</evidence>
<protein>
    <recommendedName>
        <fullName evidence="3 13">Membrane protein insertase YidC</fullName>
    </recommendedName>
    <alternativeName>
        <fullName evidence="12 13">Foldase YidC</fullName>
    </alternativeName>
    <alternativeName>
        <fullName evidence="11 13">Membrane integrase YidC</fullName>
    </alternativeName>
    <alternativeName>
        <fullName evidence="13">Membrane protein YidC</fullName>
    </alternativeName>
</protein>
<evidence type="ECO:0000256" key="12">
    <source>
        <dbReference type="ARBA" id="ARBA00033342"/>
    </source>
</evidence>
<dbReference type="InterPro" id="IPR019998">
    <property type="entry name" value="Membr_insert_YidC"/>
</dbReference>
<evidence type="ECO:0000313" key="19">
    <source>
        <dbReference type="Proteomes" id="UP000244956"/>
    </source>
</evidence>
<comment type="subcellular location">
    <subcellularLocation>
        <location evidence="1">Cell inner membrane</location>
        <topology evidence="1">Multi-pass membrane protein</topology>
    </subcellularLocation>
    <subcellularLocation>
        <location evidence="13">Cell membrane</location>
        <topology evidence="13">Multi-pass membrane protein</topology>
    </subcellularLocation>
</comment>
<dbReference type="GO" id="GO:0005886">
    <property type="term" value="C:plasma membrane"/>
    <property type="evidence" value="ECO:0007669"/>
    <property type="project" value="UniProtKB-SubCell"/>
</dbReference>
<evidence type="ECO:0000256" key="14">
    <source>
        <dbReference type="SAM" id="Coils"/>
    </source>
</evidence>
<evidence type="ECO:0000256" key="3">
    <source>
        <dbReference type="ARBA" id="ARBA00015325"/>
    </source>
</evidence>
<proteinExistence type="inferred from homology"/>
<dbReference type="EMBL" id="QEWP01000027">
    <property type="protein sequence ID" value="PWD97717.1"/>
    <property type="molecule type" value="Genomic_DNA"/>
</dbReference>
<evidence type="ECO:0000256" key="4">
    <source>
        <dbReference type="ARBA" id="ARBA00022448"/>
    </source>
</evidence>
<feature type="compositionally biased region" description="Basic residues" evidence="15">
    <location>
        <begin position="613"/>
        <end position="622"/>
    </location>
</feature>
<feature type="transmembrane region" description="Helical" evidence="13">
    <location>
        <begin position="6"/>
        <end position="23"/>
    </location>
</feature>
<comment type="function">
    <text evidence="13">Required for the insertion and/or proper folding and/or complex formation of integral membrane proteins into the membrane. Involved in integration of membrane proteins that insert both dependently and independently of the Sec translocase complex, as well as at least some lipoproteins. Aids folding of multispanning membrane proteins.</text>
</comment>
<feature type="transmembrane region" description="Helical" evidence="13">
    <location>
        <begin position="492"/>
        <end position="513"/>
    </location>
</feature>
<evidence type="ECO:0000259" key="17">
    <source>
        <dbReference type="Pfam" id="PF14849"/>
    </source>
</evidence>
<feature type="domain" description="Membrane insertase YidC N-terminal" evidence="17">
    <location>
        <begin position="97"/>
        <end position="360"/>
    </location>
</feature>
<dbReference type="NCBIfam" id="TIGR03593">
    <property type="entry name" value="yidC_nterm"/>
    <property type="match status" value="1"/>
</dbReference>
<evidence type="ECO:0000256" key="7">
    <source>
        <dbReference type="ARBA" id="ARBA00022927"/>
    </source>
</evidence>
<dbReference type="NCBIfam" id="NF002356">
    <property type="entry name" value="PRK01318.2-3"/>
    <property type="match status" value="1"/>
</dbReference>
<evidence type="ECO:0000256" key="13">
    <source>
        <dbReference type="HAMAP-Rule" id="MF_01810"/>
    </source>
</evidence>
<dbReference type="GO" id="GO:0032977">
    <property type="term" value="F:membrane insertase activity"/>
    <property type="evidence" value="ECO:0007669"/>
    <property type="project" value="InterPro"/>
</dbReference>
<dbReference type="CDD" id="cd20070">
    <property type="entry name" value="5TM_YidC_Alb3"/>
    <property type="match status" value="1"/>
</dbReference>
<gene>
    <name evidence="13" type="primary">yidC</name>
    <name evidence="18" type="ORF">DDZ16_19380</name>
</gene>
<keyword evidence="14" id="KW-0175">Coiled coil</keyword>
<dbReference type="CDD" id="cd19961">
    <property type="entry name" value="EcYidC-like_peri"/>
    <property type="match status" value="1"/>
</dbReference>
<dbReference type="Gene3D" id="2.70.98.90">
    <property type="match status" value="1"/>
</dbReference>
<keyword evidence="19" id="KW-1185">Reference proteome</keyword>
<keyword evidence="6 13" id="KW-0812">Transmembrane</keyword>
<sequence length="622" mass="71537">MDRNSITGLLLIFGILALFWWMNKPSDEEMAERKRQLDSINRVEQLRAEEAAKTKEVEESKEVAAEEIEKQTARDSARLQAAGILAPYIRGKQEFTTLENEEIKVTLSNLGGRIYSVELKQYETHDGKPLILFEGDNNRYGFNFTYNTNIYNTNDLYFDVKKAGSNSVTFEITGPNRERLAMSYSLTDDVHMVEHHIDSRNLGNKFATPRNAIDLEWTQEMPAQEKGRQFEQQYSGIYYKFFQDEVDDISGTGSDSEDLRTPLKWIAFKDQFFSSILISDDKLSSGFAESTALEDENSPFLRFNKAEAAIPFDFEQNDDAAMRFFFGPNHFYTLNSYEGLDLHEILPLGWGIFGWINRYVVIPVFNFLDGFIGSYGIIILVLTIMIKVVLFPLTYKSYMSTAKMRVLKPQIDEINEKIPKDKAMERQQATMALYRKAGVNPMGGCLPMLLQMPILIAMFRFFPSSIELRQESFLWATDLSTYDSIVDLPFNIPFYGDHVSLFTLLMAVTNIFYTRINQEMTQSSAQMPGMKGMMYMMPVMFLFFFNQYASGLSYYYFVSTLITIGQTVLIRQFVDEKAILAKLKANQKKPAKKSKFQARLEEMQKQQAQVQKGKGKKPGKKK</sequence>
<name>A0A2U2B3V4_9BACT</name>
<dbReference type="Proteomes" id="UP000244956">
    <property type="component" value="Unassembled WGS sequence"/>
</dbReference>
<accession>A0A2U2B3V4</accession>
<dbReference type="InterPro" id="IPR047196">
    <property type="entry name" value="YidC_ALB_C"/>
</dbReference>
<evidence type="ECO:0000256" key="1">
    <source>
        <dbReference type="ARBA" id="ARBA00004429"/>
    </source>
</evidence>
<dbReference type="AlphaFoldDB" id="A0A2U2B3V4"/>
<evidence type="ECO:0000256" key="9">
    <source>
        <dbReference type="ARBA" id="ARBA00023136"/>
    </source>
</evidence>
<feature type="compositionally biased region" description="Basic residues" evidence="15">
    <location>
        <begin position="585"/>
        <end position="596"/>
    </location>
</feature>
<feature type="transmembrane region" description="Helical" evidence="13">
    <location>
        <begin position="533"/>
        <end position="549"/>
    </location>
</feature>
<keyword evidence="7 13" id="KW-0653">Protein transport</keyword>
<keyword evidence="8 13" id="KW-1133">Transmembrane helix</keyword>
<comment type="subunit">
    <text evidence="13">Interacts with the Sec translocase complex via SecD. Specifically interacts with transmembrane segments of nascent integral membrane proteins during membrane integration.</text>
</comment>
<feature type="coiled-coil region" evidence="14">
    <location>
        <begin position="43"/>
        <end position="74"/>
    </location>
</feature>
<evidence type="ECO:0000256" key="6">
    <source>
        <dbReference type="ARBA" id="ARBA00022692"/>
    </source>
</evidence>
<dbReference type="OrthoDB" id="9780552at2"/>
<evidence type="ECO:0000256" key="15">
    <source>
        <dbReference type="SAM" id="MobiDB-lite"/>
    </source>
</evidence>
<evidence type="ECO:0000313" key="18">
    <source>
        <dbReference type="EMBL" id="PWD97717.1"/>
    </source>
</evidence>
<keyword evidence="4 13" id="KW-0813">Transport</keyword>
<evidence type="ECO:0000256" key="10">
    <source>
        <dbReference type="ARBA" id="ARBA00023186"/>
    </source>
</evidence>
<dbReference type="NCBIfam" id="TIGR03592">
    <property type="entry name" value="yidC_oxa1_cterm"/>
    <property type="match status" value="1"/>
</dbReference>
<feature type="region of interest" description="Disordered" evidence="15">
    <location>
        <begin position="585"/>
        <end position="622"/>
    </location>
</feature>
<keyword evidence="5 13" id="KW-1003">Cell membrane</keyword>
<evidence type="ECO:0000259" key="16">
    <source>
        <dbReference type="Pfam" id="PF02096"/>
    </source>
</evidence>
<evidence type="ECO:0000256" key="11">
    <source>
        <dbReference type="ARBA" id="ARBA00033245"/>
    </source>
</evidence>